<proteinExistence type="predicted"/>
<reference evidence="2" key="1">
    <citation type="journal article" date="2019" name="Sci. Rep.">
        <title>Draft genome of Tanacetum cinerariifolium, the natural source of mosquito coil.</title>
        <authorList>
            <person name="Yamashiro T."/>
            <person name="Shiraishi A."/>
            <person name="Satake H."/>
            <person name="Nakayama K."/>
        </authorList>
    </citation>
    <scope>NUCLEOTIDE SEQUENCE</scope>
</reference>
<organism evidence="2">
    <name type="scientific">Tanacetum cinerariifolium</name>
    <name type="common">Dalmatian daisy</name>
    <name type="synonym">Chrysanthemum cinerariifolium</name>
    <dbReference type="NCBI Taxonomy" id="118510"/>
    <lineage>
        <taxon>Eukaryota</taxon>
        <taxon>Viridiplantae</taxon>
        <taxon>Streptophyta</taxon>
        <taxon>Embryophyta</taxon>
        <taxon>Tracheophyta</taxon>
        <taxon>Spermatophyta</taxon>
        <taxon>Magnoliopsida</taxon>
        <taxon>eudicotyledons</taxon>
        <taxon>Gunneridae</taxon>
        <taxon>Pentapetalae</taxon>
        <taxon>asterids</taxon>
        <taxon>campanulids</taxon>
        <taxon>Asterales</taxon>
        <taxon>Asteraceae</taxon>
        <taxon>Asteroideae</taxon>
        <taxon>Anthemideae</taxon>
        <taxon>Anthemidinae</taxon>
        <taxon>Tanacetum</taxon>
    </lineage>
</organism>
<sequence length="99" mass="10945">MKKLEREIDGMKVSSERKKSSKVVKPSKKAKSTKTSKGTTKSQPKSIGKSAQAEEIVFEAGGTQGRRNQGDDMGNTDEQPVVNVDLKDWFKKPKRPPTP</sequence>
<feature type="compositionally biased region" description="Basic residues" evidence="1">
    <location>
        <begin position="19"/>
        <end position="34"/>
    </location>
</feature>
<protein>
    <submittedName>
        <fullName evidence="2">Uncharacterized protein</fullName>
    </submittedName>
</protein>
<evidence type="ECO:0000256" key="1">
    <source>
        <dbReference type="SAM" id="MobiDB-lite"/>
    </source>
</evidence>
<feature type="compositionally biased region" description="Low complexity" evidence="1">
    <location>
        <begin position="35"/>
        <end position="46"/>
    </location>
</feature>
<dbReference type="EMBL" id="BKCJ011242511">
    <property type="protein sequence ID" value="GFD09035.1"/>
    <property type="molecule type" value="Genomic_DNA"/>
</dbReference>
<accession>A0A699TEU3</accession>
<name>A0A699TEU3_TANCI</name>
<feature type="region of interest" description="Disordered" evidence="1">
    <location>
        <begin position="1"/>
        <end position="99"/>
    </location>
</feature>
<evidence type="ECO:0000313" key="2">
    <source>
        <dbReference type="EMBL" id="GFD09035.1"/>
    </source>
</evidence>
<feature type="compositionally biased region" description="Basic and acidic residues" evidence="1">
    <location>
        <begin position="1"/>
        <end position="18"/>
    </location>
</feature>
<comment type="caution">
    <text evidence="2">The sequence shown here is derived from an EMBL/GenBank/DDBJ whole genome shotgun (WGS) entry which is preliminary data.</text>
</comment>
<gene>
    <name evidence="2" type="ORF">Tci_881004</name>
</gene>
<dbReference type="AlphaFoldDB" id="A0A699TEU3"/>